<dbReference type="Proteomes" id="UP000241890">
    <property type="component" value="Unassembled WGS sequence"/>
</dbReference>
<comment type="caution">
    <text evidence="1">The sequence shown here is derived from an EMBL/GenBank/DDBJ whole genome shotgun (WGS) entry which is preliminary data.</text>
</comment>
<dbReference type="EMBL" id="BEYU01000004">
    <property type="protein sequence ID" value="GBG24161.1"/>
    <property type="molecule type" value="Genomic_DNA"/>
</dbReference>
<reference evidence="1 2" key="1">
    <citation type="submission" date="2017-12" db="EMBL/GenBank/DDBJ databases">
        <title>Sequencing, de novo assembly and annotation of complete genome of a new Thraustochytrid species, strain FCC1311.</title>
        <authorList>
            <person name="Sedici K."/>
            <person name="Godart F."/>
            <person name="Aiese Cigliano R."/>
            <person name="Sanseverino W."/>
            <person name="Barakat M."/>
            <person name="Ortet P."/>
            <person name="Marechal E."/>
            <person name="Cagnac O."/>
            <person name="Amato A."/>
        </authorList>
    </citation>
    <scope>NUCLEOTIDE SEQUENCE [LARGE SCALE GENOMIC DNA]</scope>
</reference>
<gene>
    <name evidence="1" type="ORF">FCC1311_003792</name>
</gene>
<sequence>MAVFLAATQFCQAQDCVSTNSRLQEWIEDYQFETDSMETQCAEDIKALRTGLIGAHGPPIEIEIKNAACYNSCQQYARNIDYLQEISTCACEELDEVFPLADLGHSADSWCDRRPTNYLMKETGILHTWEAFDTRYCKCSVAIACDATGLQRERHFAVFAALLIIWFLS</sequence>
<evidence type="ECO:0000313" key="1">
    <source>
        <dbReference type="EMBL" id="GBG24161.1"/>
    </source>
</evidence>
<dbReference type="InParanoid" id="A0A2R5G7Z6"/>
<keyword evidence="2" id="KW-1185">Reference proteome</keyword>
<proteinExistence type="predicted"/>
<accession>A0A2R5G7Z6</accession>
<name>A0A2R5G7Z6_9STRA</name>
<protein>
    <submittedName>
        <fullName evidence="1">Uncharacterized protein</fullName>
    </submittedName>
</protein>
<evidence type="ECO:0000313" key="2">
    <source>
        <dbReference type="Proteomes" id="UP000241890"/>
    </source>
</evidence>
<organism evidence="1 2">
    <name type="scientific">Hondaea fermentalgiana</name>
    <dbReference type="NCBI Taxonomy" id="2315210"/>
    <lineage>
        <taxon>Eukaryota</taxon>
        <taxon>Sar</taxon>
        <taxon>Stramenopiles</taxon>
        <taxon>Bigyra</taxon>
        <taxon>Labyrinthulomycetes</taxon>
        <taxon>Thraustochytrida</taxon>
        <taxon>Thraustochytriidae</taxon>
        <taxon>Hondaea</taxon>
    </lineage>
</organism>
<dbReference type="AlphaFoldDB" id="A0A2R5G7Z6"/>